<evidence type="ECO:0000313" key="4">
    <source>
        <dbReference type="EMBL" id="ADX67966.1"/>
    </source>
</evidence>
<evidence type="ECO:0000256" key="2">
    <source>
        <dbReference type="SAM" id="Phobius"/>
    </source>
</evidence>
<dbReference type="InterPro" id="IPR036737">
    <property type="entry name" value="OmpA-like_sf"/>
</dbReference>
<keyword evidence="2" id="KW-1133">Transmembrane helix</keyword>
<evidence type="ECO:0000313" key="5">
    <source>
        <dbReference type="Proteomes" id="UP000008641"/>
    </source>
</evidence>
<feature type="domain" description="OmpA-like" evidence="3">
    <location>
        <begin position="321"/>
        <end position="439"/>
    </location>
</feature>
<dbReference type="eggNOG" id="COG2885">
    <property type="taxonomic scope" value="Bacteria"/>
</dbReference>
<dbReference type="PANTHER" id="PTHR30329">
    <property type="entry name" value="STATOR ELEMENT OF FLAGELLAR MOTOR COMPLEX"/>
    <property type="match status" value="1"/>
</dbReference>
<dbReference type="HOGENOM" id="CLU_047813_0_0_10"/>
<name>F0NXH6_WEEVC</name>
<dbReference type="InterPro" id="IPR006665">
    <property type="entry name" value="OmpA-like"/>
</dbReference>
<evidence type="ECO:0000259" key="3">
    <source>
        <dbReference type="PROSITE" id="PS51123"/>
    </source>
</evidence>
<dbReference type="InterPro" id="IPR050330">
    <property type="entry name" value="Bact_OuterMem_StrucFunc"/>
</dbReference>
<dbReference type="RefSeq" id="WP_013598356.1">
    <property type="nucleotide sequence ID" value="NC_015144.1"/>
</dbReference>
<keyword evidence="2" id="KW-0812">Transmembrane</keyword>
<keyword evidence="5" id="KW-1185">Reference proteome</keyword>
<dbReference type="KEGG" id="wvi:Weevi_1262"/>
<dbReference type="PROSITE" id="PS51123">
    <property type="entry name" value="OMPA_2"/>
    <property type="match status" value="1"/>
</dbReference>
<dbReference type="Proteomes" id="UP000008641">
    <property type="component" value="Chromosome"/>
</dbReference>
<feature type="transmembrane region" description="Helical" evidence="2">
    <location>
        <begin position="235"/>
        <end position="253"/>
    </location>
</feature>
<gene>
    <name evidence="4" type="ordered locus">Weevi_1262</name>
</gene>
<dbReference type="Pfam" id="PF06078">
    <property type="entry name" value="DUF937"/>
    <property type="match status" value="1"/>
</dbReference>
<dbReference type="OrthoDB" id="9782229at2"/>
<dbReference type="Pfam" id="PF00691">
    <property type="entry name" value="OmpA"/>
    <property type="match status" value="1"/>
</dbReference>
<accession>F0NXH6</accession>
<dbReference type="GO" id="GO:0016020">
    <property type="term" value="C:membrane"/>
    <property type="evidence" value="ECO:0007669"/>
    <property type="project" value="UniProtKB-UniRule"/>
</dbReference>
<dbReference type="EMBL" id="CP002455">
    <property type="protein sequence ID" value="ADX67966.1"/>
    <property type="molecule type" value="Genomic_DNA"/>
</dbReference>
<reference evidence="4 5" key="1">
    <citation type="journal article" date="2011" name="Stand. Genomic Sci.">
        <title>Complete genome sequence of Weeksella virosa type strain (9751).</title>
        <authorList>
            <person name="Lang E."/>
            <person name="Teshima H."/>
            <person name="Lucas S."/>
            <person name="Lapidus A."/>
            <person name="Hammon N."/>
            <person name="Deshpande S."/>
            <person name="Nolan M."/>
            <person name="Cheng J.F."/>
            <person name="Pitluck S."/>
            <person name="Liolios K."/>
            <person name="Pagani I."/>
            <person name="Mikhailova N."/>
            <person name="Ivanova N."/>
            <person name="Mavromatis K."/>
            <person name="Pati A."/>
            <person name="Tapia R."/>
            <person name="Han C."/>
            <person name="Goodwin L."/>
            <person name="Chen A."/>
            <person name="Palaniappan K."/>
            <person name="Land M."/>
            <person name="Hauser L."/>
            <person name="Chang Y.J."/>
            <person name="Jeffries C.D."/>
            <person name="Brambilla E.M."/>
            <person name="Kopitz M."/>
            <person name="Rohde M."/>
            <person name="Goker M."/>
            <person name="Tindall B.J."/>
            <person name="Detter J.C."/>
            <person name="Woyke T."/>
            <person name="Bristow J."/>
            <person name="Eisen J.A."/>
            <person name="Markowitz V."/>
            <person name="Hugenholtz P."/>
            <person name="Klenk H.P."/>
            <person name="Kyrpides N.C."/>
        </authorList>
    </citation>
    <scope>NUCLEOTIDE SEQUENCE [LARGE SCALE GENOMIC DNA]</scope>
    <source>
        <strain evidence="5">ATCC 43766 / DSM 16922 / JCM 21250 / NBRC 16016 / NCTC 11634 / CL345/78</strain>
    </source>
</reference>
<dbReference type="CDD" id="cd07185">
    <property type="entry name" value="OmpA_C-like"/>
    <property type="match status" value="1"/>
</dbReference>
<dbReference type="SUPFAM" id="SSF103088">
    <property type="entry name" value="OmpA-like"/>
    <property type="match status" value="1"/>
</dbReference>
<dbReference type="PANTHER" id="PTHR30329:SF21">
    <property type="entry name" value="LIPOPROTEIN YIAD-RELATED"/>
    <property type="match status" value="1"/>
</dbReference>
<protein>
    <submittedName>
        <fullName evidence="4">OmpA/MotB domain protein</fullName>
    </submittedName>
</protein>
<dbReference type="AlphaFoldDB" id="F0NXH6"/>
<evidence type="ECO:0000256" key="1">
    <source>
        <dbReference type="PROSITE-ProRule" id="PRU00473"/>
    </source>
</evidence>
<dbReference type="eggNOG" id="COG5403">
    <property type="taxonomic scope" value="Bacteria"/>
</dbReference>
<reference evidence="5" key="2">
    <citation type="journal article" date="2011" name="Stand. Genomic Sci.">
        <title>Complete genome sequence of Weeksella virosa type strain (9751T).</title>
        <authorList>
            <person name="Lang E."/>
            <person name="Teshima H."/>
            <person name="Lucas S."/>
            <person name="Lapidus A."/>
            <person name="Hammon N."/>
            <person name="Deshpande S."/>
            <person name="Nolan M."/>
            <person name="Cheng J."/>
            <person name="Pitluck S."/>
            <person name="Liolios K."/>
            <person name="Pagani I."/>
            <person name="Mikhailova N."/>
            <person name="Ivanova N."/>
            <person name="Mavromatis K."/>
            <person name="Pati A."/>
            <person name="Tapia R."/>
            <person name="Han C."/>
            <person name="Goodwin L."/>
            <person name="Chen A."/>
            <person name="Palaniappan K."/>
            <person name="Land M."/>
            <person name="Hauser L."/>
            <person name="Chang Y."/>
            <person name="Jeffries C."/>
            <person name="Brambilla E."/>
            <person name="Kopitz M."/>
            <person name="Rohde M."/>
            <person name="Goker M."/>
            <person name="Tindall B."/>
            <person name="Detter J."/>
            <person name="Woyke T."/>
            <person name="Bristow J."/>
            <person name="Eisen J."/>
            <person name="Markowitz V."/>
            <person name="Hugenholtz P."/>
            <person name="Klenk H."/>
            <person name="Kyrpides N."/>
        </authorList>
    </citation>
    <scope>NUCLEOTIDE SEQUENCE [LARGE SCALE GENOMIC DNA]</scope>
    <source>
        <strain evidence="5">ATCC 43766 / DSM 16922 / JCM 21250 / NBRC 16016 / NCTC 11634 / CL345/78</strain>
    </source>
</reference>
<keyword evidence="1 2" id="KW-0472">Membrane</keyword>
<sequence>MSVNIFDLVKGYITPELVNNAATTFGESESGISKALSAFIPLVLGGLINKHHDSPNILDQVKQLGSQFSASNDVHQLTSQPLVQSLLASIFGEKQNGIVSKIAEFAGISDTSSNQLLNLAAALGFGGLGKYANDQNLNTNQFSDLLGSSSTKLAALLPTGLSLGALGLGGLGNLFDNATETISEKAHNVQESVTKQVHKTSEDVKEKYNQVRDQVREEAPYQGRETTNEKGGGGFLKWFIPLVILLLIGYLLYNWLGKKEDKTLVEDPAHVENTGVVTTPTAREEATFDLDGLTIKGYKDGLEDQLIRFIKSDDYKNATEESLKDKWFNFDNVNFEFNSTDQLEAGSHEQLENLAAILKKFPESKIKIGAYSDKKGDDNINKEVSQKRADFLKTELGKLGVGEQVVSAEGYGEEFATVPETASDEERAVDRKMALRFTK</sequence>
<dbReference type="Gene3D" id="3.30.1330.60">
    <property type="entry name" value="OmpA-like domain"/>
    <property type="match status" value="1"/>
</dbReference>
<dbReference type="STRING" id="865938.Weevi_1262"/>
<organism evidence="4 5">
    <name type="scientific">Weeksella virosa (strain ATCC 43766 / DSM 16922 / JCM 21250 / CCUG 30538 / CDC 9751 / IAM 14551 / NBRC 16016 / NCTC 11634 / CL345/78)</name>
    <dbReference type="NCBI Taxonomy" id="865938"/>
    <lineage>
        <taxon>Bacteria</taxon>
        <taxon>Pseudomonadati</taxon>
        <taxon>Bacteroidota</taxon>
        <taxon>Flavobacteriia</taxon>
        <taxon>Flavobacteriales</taxon>
        <taxon>Weeksellaceae</taxon>
        <taxon>Weeksella</taxon>
    </lineage>
</organism>
<proteinExistence type="predicted"/>
<dbReference type="InterPro" id="IPR009282">
    <property type="entry name" value="DUF937"/>
</dbReference>